<dbReference type="AlphaFoldDB" id="A0A8B9D779"/>
<dbReference type="InterPro" id="IPR050216">
    <property type="entry name" value="LRR_domain-containing"/>
</dbReference>
<keyword evidence="5" id="KW-0833">Ubl conjugation pathway</keyword>
<dbReference type="Proteomes" id="UP000694521">
    <property type="component" value="Unplaced"/>
</dbReference>
<sequence>MSPPCPLTPAMSPAPPRPLTPPAPSVSPHTAVPSAPPRPPSPRPRRPPPAGGARSRCRRCAPRRAGNASLPSLPSFPFPSRPGAFPPALPRAGRTAAMRLQCEVEVVSRLLPSCGLRGRGRGTRALLSLGRPPGGARGGSVYLMVCTARDRGGARYKVQENVERFFTRFVEEGKATVRLREPAVDICLSKANASNLKNFLSAVRLAHQGTNISALPLSALVPAKTSEVEKPKTKMIITSKRDYPLTKNFPYSLEHLQASYCKLARIDTRVLCLKKLRKLDLSHNHIKQLPATIGDLVFLQELNLHDNHLESFSSALCNSTLQKSLQFLDLSQNKIKALPIQFCQLRGLVNLKLDDNELIRLPFKIGQLDHLRFLSAARNKLPFLPSDFRKLCLENLDLFGNPFEQPNPLVPNIQLKIPLTLLECAARATINYRLPYGCHLLPSHLCEDLEVAKTCQCGAACLSSFVQITVTMNLHHVAHTVVLVDNMGGTEAPIVCYFCSLDCYSEFLDDVYLQGSCDY</sequence>
<feature type="compositionally biased region" description="Pro residues" evidence="10">
    <location>
        <begin position="34"/>
        <end position="50"/>
    </location>
</feature>
<evidence type="ECO:0000256" key="10">
    <source>
        <dbReference type="SAM" id="MobiDB-lite"/>
    </source>
</evidence>
<comment type="subunit">
    <text evidence="8">Component of the probable ECS(LRR1) E3 ubiquitin-protein ligase complex which contains CUL2, RBX1, Elongin BC complex and LRR1. Interacts with CUL2, RBX1, ELOB and ELOC.</text>
</comment>
<comment type="subcellular location">
    <subcellularLocation>
        <location evidence="1">Nucleus</location>
    </subcellularLocation>
</comment>
<dbReference type="PROSITE" id="PS51450">
    <property type="entry name" value="LRR"/>
    <property type="match status" value="2"/>
</dbReference>
<feature type="compositionally biased region" description="Pro residues" evidence="10">
    <location>
        <begin position="1"/>
        <end position="25"/>
    </location>
</feature>
<evidence type="ECO:0000256" key="4">
    <source>
        <dbReference type="ARBA" id="ARBA00022737"/>
    </source>
</evidence>
<name>A0A8B9D779_ANSCY</name>
<comment type="pathway">
    <text evidence="2">Protein modification; protein ubiquitination.</text>
</comment>
<dbReference type="Pfam" id="PF25344">
    <property type="entry name" value="PH_LRR1"/>
    <property type="match status" value="1"/>
</dbReference>
<dbReference type="PANTHER" id="PTHR48051">
    <property type="match status" value="1"/>
</dbReference>
<evidence type="ECO:0000256" key="5">
    <source>
        <dbReference type="ARBA" id="ARBA00022786"/>
    </source>
</evidence>
<keyword evidence="13" id="KW-1185">Reference proteome</keyword>
<evidence type="ECO:0000256" key="2">
    <source>
        <dbReference type="ARBA" id="ARBA00004906"/>
    </source>
</evidence>
<dbReference type="SMART" id="SM00369">
    <property type="entry name" value="LRR_TYP"/>
    <property type="match status" value="4"/>
</dbReference>
<dbReference type="FunFam" id="3.80.10.10:FF:001222">
    <property type="entry name" value="Leucine rich repeat protein 1"/>
    <property type="match status" value="1"/>
</dbReference>
<dbReference type="GO" id="GO:0005634">
    <property type="term" value="C:nucleus"/>
    <property type="evidence" value="ECO:0007669"/>
    <property type="project" value="UniProtKB-SubCell"/>
</dbReference>
<dbReference type="PANTHER" id="PTHR48051:SF52">
    <property type="entry name" value="LEUCINE-RICH REPEAT PROTEIN 1"/>
    <property type="match status" value="1"/>
</dbReference>
<dbReference type="SUPFAM" id="SSF52058">
    <property type="entry name" value="L domain-like"/>
    <property type="match status" value="1"/>
</dbReference>
<dbReference type="Ensembl" id="ENSACDT00005001256.1">
    <property type="protein sequence ID" value="ENSACDP00005001063.1"/>
    <property type="gene ID" value="ENSACDG00005000729.1"/>
</dbReference>
<organism evidence="12 13">
    <name type="scientific">Anser cygnoides</name>
    <name type="common">Swan goose</name>
    <dbReference type="NCBI Taxonomy" id="8845"/>
    <lineage>
        <taxon>Eukaryota</taxon>
        <taxon>Metazoa</taxon>
        <taxon>Chordata</taxon>
        <taxon>Craniata</taxon>
        <taxon>Vertebrata</taxon>
        <taxon>Euteleostomi</taxon>
        <taxon>Archelosauria</taxon>
        <taxon>Archosauria</taxon>
        <taxon>Dinosauria</taxon>
        <taxon>Saurischia</taxon>
        <taxon>Theropoda</taxon>
        <taxon>Coelurosauria</taxon>
        <taxon>Aves</taxon>
        <taxon>Neognathae</taxon>
        <taxon>Galloanserae</taxon>
        <taxon>Anseriformes</taxon>
        <taxon>Anatidae</taxon>
        <taxon>Anserinae</taxon>
        <taxon>Anser</taxon>
    </lineage>
</organism>
<keyword evidence="3" id="KW-0433">Leucine-rich repeat</keyword>
<evidence type="ECO:0000256" key="9">
    <source>
        <dbReference type="ARBA" id="ARBA00073551"/>
    </source>
</evidence>
<dbReference type="InterPro" id="IPR057437">
    <property type="entry name" value="PIF1/LRR1_PH"/>
</dbReference>
<evidence type="ECO:0000256" key="7">
    <source>
        <dbReference type="ARBA" id="ARBA00053478"/>
    </source>
</evidence>
<dbReference type="InterPro" id="IPR003591">
    <property type="entry name" value="Leu-rich_rpt_typical-subtyp"/>
</dbReference>
<evidence type="ECO:0000256" key="6">
    <source>
        <dbReference type="ARBA" id="ARBA00023242"/>
    </source>
</evidence>
<reference evidence="12" key="2">
    <citation type="submission" date="2025-09" db="UniProtKB">
        <authorList>
            <consortium name="Ensembl"/>
        </authorList>
    </citation>
    <scope>IDENTIFICATION</scope>
</reference>
<feature type="region of interest" description="Disordered" evidence="10">
    <location>
        <begin position="1"/>
        <end position="59"/>
    </location>
</feature>
<comment type="function">
    <text evidence="7">Substrate recognition subunit of an ECS (Elongin BC-CUL2/5-SOCS-box protein) E3 ubiquitin-protein ligase complex which mediates the ubiquitination and subsequent proteasomal degradation of target proteins. ECS(LRR1) ubiquitinates MCM7 and promotes CMG replisome disassembly by VCP and chromatin extraction during S-phase. May negatively regulate the 4-1BB-mediated signaling cascades which result in the activation of NK-kappaB and JNK1.</text>
</comment>
<dbReference type="Pfam" id="PF00560">
    <property type="entry name" value="LRR_1"/>
    <property type="match status" value="1"/>
</dbReference>
<keyword evidence="4" id="KW-0677">Repeat</keyword>
<feature type="domain" description="PIF1/LRR1 pleckstrin homology" evidence="11">
    <location>
        <begin position="98"/>
        <end position="217"/>
    </location>
</feature>
<dbReference type="InterPro" id="IPR001611">
    <property type="entry name" value="Leu-rich_rpt"/>
</dbReference>
<dbReference type="Gene3D" id="3.80.10.10">
    <property type="entry name" value="Ribonuclease Inhibitor"/>
    <property type="match status" value="2"/>
</dbReference>
<protein>
    <recommendedName>
        <fullName evidence="9">Leucine-rich repeat protein 1</fullName>
    </recommendedName>
</protein>
<dbReference type="GO" id="GO:0005737">
    <property type="term" value="C:cytoplasm"/>
    <property type="evidence" value="ECO:0007669"/>
    <property type="project" value="TreeGrafter"/>
</dbReference>
<evidence type="ECO:0000256" key="8">
    <source>
        <dbReference type="ARBA" id="ARBA00065426"/>
    </source>
</evidence>
<accession>A0A8B9D779</accession>
<dbReference type="InterPro" id="IPR032675">
    <property type="entry name" value="LRR_dom_sf"/>
</dbReference>
<evidence type="ECO:0000256" key="1">
    <source>
        <dbReference type="ARBA" id="ARBA00004123"/>
    </source>
</evidence>
<dbReference type="Pfam" id="PF13855">
    <property type="entry name" value="LRR_8"/>
    <property type="match status" value="1"/>
</dbReference>
<evidence type="ECO:0000259" key="11">
    <source>
        <dbReference type="Pfam" id="PF25344"/>
    </source>
</evidence>
<evidence type="ECO:0000313" key="12">
    <source>
        <dbReference type="Ensembl" id="ENSACDP00005001063.1"/>
    </source>
</evidence>
<keyword evidence="6" id="KW-0539">Nucleus</keyword>
<reference evidence="12" key="1">
    <citation type="submission" date="2025-08" db="UniProtKB">
        <authorList>
            <consortium name="Ensembl"/>
        </authorList>
    </citation>
    <scope>IDENTIFICATION</scope>
</reference>
<evidence type="ECO:0000313" key="13">
    <source>
        <dbReference type="Proteomes" id="UP000694521"/>
    </source>
</evidence>
<evidence type="ECO:0000256" key="3">
    <source>
        <dbReference type="ARBA" id="ARBA00022614"/>
    </source>
</evidence>
<proteinExistence type="predicted"/>
<dbReference type="FunFam" id="3.80.10.10:FF:001792">
    <property type="entry name" value="Leucine-rich repeat protein 1"/>
    <property type="match status" value="1"/>
</dbReference>